<dbReference type="EMBL" id="CAJPDR010000792">
    <property type="protein sequence ID" value="CAF9942699.1"/>
    <property type="molecule type" value="Genomic_DNA"/>
</dbReference>
<feature type="chain" id="PRO_5034816673" description="Sexual development protein" evidence="1">
    <location>
        <begin position="22"/>
        <end position="355"/>
    </location>
</feature>
<comment type="caution">
    <text evidence="2">The sequence shown here is derived from an EMBL/GenBank/DDBJ whole genome shotgun (WGS) entry which is preliminary data.</text>
</comment>
<gene>
    <name evidence="2" type="ORF">ALECFALPRED_009919</name>
</gene>
<feature type="signal peptide" evidence="1">
    <location>
        <begin position="1"/>
        <end position="21"/>
    </location>
</feature>
<sequence>MYLTCSTIILAISVAATRVAATPFKFPLPDGFPNPNPAQLAKIEKEAGGPLPDGPLPTVLKSTGVTTLQLLALNEIFEVAYFTEFLANVTNEVTGYDAKAIAPLSKQYVIDALTAVVNQEQLHAAGVNGILKSGNQSAIEPCEYQFPVTNFTQAVVLAQTFTDIVLGTLPEAQAAFAADAGDESPLIQLFGGVLAQEGEQVGFYRFVQKKTPSAAPYLTGGSPSFAFTAIQSFIVPGSCPQPLSNINLTTFGPLTVVTTPEAKNQTLEFVVPGAVSPAANSIVYLTGANVPLTVAISNVSTVAGMSHFTASFPFESGFANGLTIAALVKGAGQTYKTNDAVAAATLYGPGLIEVD</sequence>
<proteinExistence type="predicted"/>
<name>A0A8H3J8N4_9LECA</name>
<dbReference type="Proteomes" id="UP000664203">
    <property type="component" value="Unassembled WGS sequence"/>
</dbReference>
<keyword evidence="1" id="KW-0732">Signal</keyword>
<keyword evidence="3" id="KW-1185">Reference proteome</keyword>
<evidence type="ECO:0000256" key="1">
    <source>
        <dbReference type="SAM" id="SignalP"/>
    </source>
</evidence>
<evidence type="ECO:0000313" key="3">
    <source>
        <dbReference type="Proteomes" id="UP000664203"/>
    </source>
</evidence>
<reference evidence="2" key="1">
    <citation type="submission" date="2021-03" db="EMBL/GenBank/DDBJ databases">
        <authorList>
            <person name="Tagirdzhanova G."/>
        </authorList>
    </citation>
    <scope>NUCLEOTIDE SEQUENCE</scope>
</reference>
<dbReference type="OrthoDB" id="5293813at2759"/>
<organism evidence="2 3">
    <name type="scientific">Alectoria fallacina</name>
    <dbReference type="NCBI Taxonomy" id="1903189"/>
    <lineage>
        <taxon>Eukaryota</taxon>
        <taxon>Fungi</taxon>
        <taxon>Dikarya</taxon>
        <taxon>Ascomycota</taxon>
        <taxon>Pezizomycotina</taxon>
        <taxon>Lecanoromycetes</taxon>
        <taxon>OSLEUM clade</taxon>
        <taxon>Lecanoromycetidae</taxon>
        <taxon>Lecanorales</taxon>
        <taxon>Lecanorineae</taxon>
        <taxon>Parmeliaceae</taxon>
        <taxon>Alectoria</taxon>
    </lineage>
</organism>
<evidence type="ECO:0000313" key="2">
    <source>
        <dbReference type="EMBL" id="CAF9942699.1"/>
    </source>
</evidence>
<dbReference type="AlphaFoldDB" id="A0A8H3J8N4"/>
<protein>
    <recommendedName>
        <fullName evidence="4">Sexual development protein</fullName>
    </recommendedName>
</protein>
<evidence type="ECO:0008006" key="4">
    <source>
        <dbReference type="Google" id="ProtNLM"/>
    </source>
</evidence>
<accession>A0A8H3J8N4</accession>